<name>A0ABW4JDF8_9BACL</name>
<evidence type="ECO:0000313" key="1">
    <source>
        <dbReference type="EMBL" id="MFD1673358.1"/>
    </source>
</evidence>
<reference evidence="2" key="1">
    <citation type="journal article" date="2019" name="Int. J. Syst. Evol. Microbiol.">
        <title>The Global Catalogue of Microorganisms (GCM) 10K type strain sequencing project: providing services to taxonomists for standard genome sequencing and annotation.</title>
        <authorList>
            <consortium name="The Broad Institute Genomics Platform"/>
            <consortium name="The Broad Institute Genome Sequencing Center for Infectious Disease"/>
            <person name="Wu L."/>
            <person name="Ma J."/>
        </authorList>
    </citation>
    <scope>NUCLEOTIDE SEQUENCE [LARGE SCALE GENOMIC DNA]</scope>
    <source>
        <strain evidence="2">CGMCC 1.12286</strain>
    </source>
</reference>
<dbReference type="Proteomes" id="UP001597079">
    <property type="component" value="Unassembled WGS sequence"/>
</dbReference>
<dbReference type="SUPFAM" id="SSF89442">
    <property type="entry name" value="Hypothetical protein YojF"/>
    <property type="match status" value="1"/>
</dbReference>
<keyword evidence="2" id="KW-1185">Reference proteome</keyword>
<dbReference type="InterPro" id="IPR036492">
    <property type="entry name" value="YojF_sf"/>
</dbReference>
<proteinExistence type="predicted"/>
<sequence length="103" mass="11629">MQSLSVQDAEAWLKRHQGLTLYVHLEVNPQGYIRNAKVAFRAGHIKGAGPYRVYLTWDDPEGMVQLNEITDFYEENACLICTAYDTQSRIAQSVVLSPVPLSM</sequence>
<dbReference type="RefSeq" id="WP_377940731.1">
    <property type="nucleotide sequence ID" value="NZ_JBHUCX010000004.1"/>
</dbReference>
<dbReference type="Gene3D" id="2.70.180.10">
    <property type="entry name" value="Hypothetical protein YojF"/>
    <property type="match status" value="1"/>
</dbReference>
<dbReference type="EMBL" id="JBHUCX010000004">
    <property type="protein sequence ID" value="MFD1673358.1"/>
    <property type="molecule type" value="Genomic_DNA"/>
</dbReference>
<gene>
    <name evidence="1" type="ORF">ACFSB2_01295</name>
</gene>
<protein>
    <submittedName>
        <fullName evidence="1">DUF1806 family protein</fullName>
    </submittedName>
</protein>
<dbReference type="Pfam" id="PF08830">
    <property type="entry name" value="DUF1806"/>
    <property type="match status" value="1"/>
</dbReference>
<accession>A0ABW4JDF8</accession>
<evidence type="ECO:0000313" key="2">
    <source>
        <dbReference type="Proteomes" id="UP001597079"/>
    </source>
</evidence>
<organism evidence="1 2">
    <name type="scientific">Alicyclobacillus fodiniaquatilis</name>
    <dbReference type="NCBI Taxonomy" id="1661150"/>
    <lineage>
        <taxon>Bacteria</taxon>
        <taxon>Bacillati</taxon>
        <taxon>Bacillota</taxon>
        <taxon>Bacilli</taxon>
        <taxon>Bacillales</taxon>
        <taxon>Alicyclobacillaceae</taxon>
        <taxon>Alicyclobacillus</taxon>
    </lineage>
</organism>
<dbReference type="InterPro" id="IPR014934">
    <property type="entry name" value="DUF1806"/>
</dbReference>
<comment type="caution">
    <text evidence="1">The sequence shown here is derived from an EMBL/GenBank/DDBJ whole genome shotgun (WGS) entry which is preliminary data.</text>
</comment>